<name>A0A7Y0DXW2_9PROT</name>
<evidence type="ECO:0000259" key="3">
    <source>
        <dbReference type="Pfam" id="PF25967"/>
    </source>
</evidence>
<dbReference type="Gene3D" id="2.40.50.100">
    <property type="match status" value="1"/>
</dbReference>
<dbReference type="GO" id="GO:1990281">
    <property type="term" value="C:efflux pump complex"/>
    <property type="evidence" value="ECO:0007669"/>
    <property type="project" value="TreeGrafter"/>
</dbReference>
<dbReference type="Gene3D" id="2.40.420.20">
    <property type="match status" value="1"/>
</dbReference>
<reference evidence="5 6" key="1">
    <citation type="submission" date="2020-04" db="EMBL/GenBank/DDBJ databases">
        <title>Rhodospirillaceae bacterium KN72 isolated from deep sea.</title>
        <authorList>
            <person name="Zhang D.-C."/>
        </authorList>
    </citation>
    <scope>NUCLEOTIDE SEQUENCE [LARGE SCALE GENOMIC DNA]</scope>
    <source>
        <strain evidence="5 6">KN72</strain>
    </source>
</reference>
<sequence>MKQKILLGAALLGAVAYAGTSLSNSVPEIVQRAEPEASIRVTVTTPQEKRVVERAGVTGSLVPREEITVFAEISSARILSLSAEVGDVVRKGDTLAVLDTEGVRLQVTQMEAEYAKARDEFARVNSIKDTGAVSKSLVTEKKNAMDATKARLEEARLALRRTVIIAPENGVIFERRATIGGLANTSEALFRIARDGEIEAELRVPEEVASRVLPAAAVSLSVSGIPEPLTGSVRLVSPRIDATDRSAPVRVAIAAGAGLKFGSYVHGDIALDAVTALAVPATSVQRDAAGAFVWTVEAEGRITRQPITLRLHQNDVALVTGVTAQQRIVVRAGSLIGLGDVVTTIEVR</sequence>
<dbReference type="Pfam" id="PF25973">
    <property type="entry name" value="BSH_CzcB"/>
    <property type="match status" value="1"/>
</dbReference>
<dbReference type="Pfam" id="PF25967">
    <property type="entry name" value="RND-MFP_C"/>
    <property type="match status" value="1"/>
</dbReference>
<evidence type="ECO:0000259" key="4">
    <source>
        <dbReference type="Pfam" id="PF25973"/>
    </source>
</evidence>
<feature type="chain" id="PRO_5030592825" evidence="2">
    <location>
        <begin position="19"/>
        <end position="348"/>
    </location>
</feature>
<keyword evidence="6" id="KW-1185">Reference proteome</keyword>
<dbReference type="SUPFAM" id="SSF111369">
    <property type="entry name" value="HlyD-like secretion proteins"/>
    <property type="match status" value="1"/>
</dbReference>
<evidence type="ECO:0000256" key="1">
    <source>
        <dbReference type="ARBA" id="ARBA00009477"/>
    </source>
</evidence>
<dbReference type="Proteomes" id="UP000539372">
    <property type="component" value="Unassembled WGS sequence"/>
</dbReference>
<dbReference type="EMBL" id="JABBNT010000001">
    <property type="protein sequence ID" value="NMM43619.1"/>
    <property type="molecule type" value="Genomic_DNA"/>
</dbReference>
<protein>
    <submittedName>
        <fullName evidence="5">Efflux RND transporter periplasmic adaptor subunit</fullName>
    </submittedName>
</protein>
<dbReference type="PANTHER" id="PTHR30469:SF15">
    <property type="entry name" value="HLYD FAMILY OF SECRETION PROTEINS"/>
    <property type="match status" value="1"/>
</dbReference>
<dbReference type="Gene3D" id="2.40.30.170">
    <property type="match status" value="1"/>
</dbReference>
<dbReference type="Gene3D" id="1.10.287.470">
    <property type="entry name" value="Helix hairpin bin"/>
    <property type="match status" value="1"/>
</dbReference>
<proteinExistence type="inferred from homology"/>
<dbReference type="RefSeq" id="WP_169623884.1">
    <property type="nucleotide sequence ID" value="NZ_JABBNT010000001.1"/>
</dbReference>
<feature type="domain" description="Multidrug resistance protein MdtA-like C-terminal permuted SH3" evidence="3">
    <location>
        <begin position="276"/>
        <end position="330"/>
    </location>
</feature>
<organism evidence="5 6">
    <name type="scientific">Pacificispira spongiicola</name>
    <dbReference type="NCBI Taxonomy" id="2729598"/>
    <lineage>
        <taxon>Bacteria</taxon>
        <taxon>Pseudomonadati</taxon>
        <taxon>Pseudomonadota</taxon>
        <taxon>Alphaproteobacteria</taxon>
        <taxon>Rhodospirillales</taxon>
        <taxon>Rhodospirillaceae</taxon>
        <taxon>Pacificispira</taxon>
    </lineage>
</organism>
<comment type="caution">
    <text evidence="5">The sequence shown here is derived from an EMBL/GenBank/DDBJ whole genome shotgun (WGS) entry which is preliminary data.</text>
</comment>
<feature type="signal peptide" evidence="2">
    <location>
        <begin position="1"/>
        <end position="18"/>
    </location>
</feature>
<evidence type="ECO:0000313" key="5">
    <source>
        <dbReference type="EMBL" id="NMM43619.1"/>
    </source>
</evidence>
<keyword evidence="2" id="KW-0732">Signal</keyword>
<comment type="similarity">
    <text evidence="1">Belongs to the membrane fusion protein (MFP) (TC 8.A.1) family.</text>
</comment>
<gene>
    <name evidence="5" type="ORF">HH303_03960</name>
</gene>
<evidence type="ECO:0000313" key="6">
    <source>
        <dbReference type="Proteomes" id="UP000539372"/>
    </source>
</evidence>
<feature type="domain" description="CzcB-like barrel-sandwich hybrid" evidence="4">
    <location>
        <begin position="76"/>
        <end position="193"/>
    </location>
</feature>
<accession>A0A7Y0DXW2</accession>
<dbReference type="InterPro" id="IPR058627">
    <property type="entry name" value="MdtA-like_C"/>
</dbReference>
<dbReference type="PANTHER" id="PTHR30469">
    <property type="entry name" value="MULTIDRUG RESISTANCE PROTEIN MDTA"/>
    <property type="match status" value="1"/>
</dbReference>
<dbReference type="InterPro" id="IPR006143">
    <property type="entry name" value="RND_pump_MFP"/>
</dbReference>
<dbReference type="InterPro" id="IPR058647">
    <property type="entry name" value="BSH_CzcB-like"/>
</dbReference>
<dbReference type="GO" id="GO:0015562">
    <property type="term" value="F:efflux transmembrane transporter activity"/>
    <property type="evidence" value="ECO:0007669"/>
    <property type="project" value="TreeGrafter"/>
</dbReference>
<evidence type="ECO:0000256" key="2">
    <source>
        <dbReference type="SAM" id="SignalP"/>
    </source>
</evidence>
<dbReference type="AlphaFoldDB" id="A0A7Y0DXW2"/>
<dbReference type="NCBIfam" id="TIGR01730">
    <property type="entry name" value="RND_mfp"/>
    <property type="match status" value="1"/>
</dbReference>